<accession>A0A844FT80</accession>
<dbReference type="Proteomes" id="UP000442619">
    <property type="component" value="Unassembled WGS sequence"/>
</dbReference>
<protein>
    <submittedName>
        <fullName evidence="1">Uncharacterized protein</fullName>
    </submittedName>
</protein>
<reference evidence="1 2" key="1">
    <citation type="submission" date="2019-08" db="EMBL/GenBank/DDBJ databases">
        <title>In-depth cultivation of the pig gut microbiome towards novel bacterial diversity and tailored functional studies.</title>
        <authorList>
            <person name="Wylensek D."/>
            <person name="Hitch T.C.A."/>
            <person name="Clavel T."/>
        </authorList>
    </citation>
    <scope>NUCLEOTIDE SEQUENCE [LARGE SCALE GENOMIC DNA]</scope>
    <source>
        <strain evidence="1 2">CA-Schmier-601-WT-3</strain>
    </source>
</reference>
<evidence type="ECO:0000313" key="2">
    <source>
        <dbReference type="Proteomes" id="UP000442619"/>
    </source>
</evidence>
<sequence>MTEYDCFDITLTIVICYDLYEVAPLETEDSVTAYCPELLADLSPAIFGLFFYLIDFEPLNNTFN</sequence>
<name>A0A844FT80_9FIRM</name>
<dbReference type="EMBL" id="VUNM01000007">
    <property type="protein sequence ID" value="MST88845.1"/>
    <property type="molecule type" value="Genomic_DNA"/>
</dbReference>
<proteinExistence type="predicted"/>
<gene>
    <name evidence="1" type="ORF">FYJ79_04525</name>
</gene>
<keyword evidence="2" id="KW-1185">Reference proteome</keyword>
<dbReference type="AlphaFoldDB" id="A0A844FT80"/>
<evidence type="ECO:0000313" key="1">
    <source>
        <dbReference type="EMBL" id="MST88845.1"/>
    </source>
</evidence>
<comment type="caution">
    <text evidence="1">The sequence shown here is derived from an EMBL/GenBank/DDBJ whole genome shotgun (WGS) entry which is preliminary data.</text>
</comment>
<organism evidence="1 2">
    <name type="scientific">Sharpea porci</name>
    <dbReference type="NCBI Taxonomy" id="2652286"/>
    <lineage>
        <taxon>Bacteria</taxon>
        <taxon>Bacillati</taxon>
        <taxon>Bacillota</taxon>
        <taxon>Erysipelotrichia</taxon>
        <taxon>Erysipelotrichales</taxon>
        <taxon>Coprobacillaceae</taxon>
        <taxon>Sharpea</taxon>
    </lineage>
</organism>